<dbReference type="AlphaFoldDB" id="A0A8J4VAF7"/>
<organism evidence="2 3">
    <name type="scientific">Polysphondylium violaceum</name>
    <dbReference type="NCBI Taxonomy" id="133409"/>
    <lineage>
        <taxon>Eukaryota</taxon>
        <taxon>Amoebozoa</taxon>
        <taxon>Evosea</taxon>
        <taxon>Eumycetozoa</taxon>
        <taxon>Dictyostelia</taxon>
        <taxon>Dictyosteliales</taxon>
        <taxon>Dictyosteliaceae</taxon>
        <taxon>Polysphondylium</taxon>
    </lineage>
</organism>
<dbReference type="Proteomes" id="UP000695562">
    <property type="component" value="Unassembled WGS sequence"/>
</dbReference>
<name>A0A8J4VAF7_9MYCE</name>
<sequence length="556" mass="63374">MSFYLIWRDKYLRGLIKNHVLKDLTIKANLGYLAQNQHDLSLLDLNNFNIFINFDTTTIDSFRQYMKFPYRYLINQLDLSFLVTHHFPQDQILPETIKKLVINFPNDNDYVLDFDLEHTIPKSVTALELFNYRGSLAKQDLPSNLKSLVITNLKGQIERDILPESLTFLDLNHYQHSFLPNSLPSNLTTLNLSPDYALPIEQGVLPLSIKSMNLINNIQVLSNINVPVDKIDKVLLKIENHQELELAKNLKWLTKLEILNELKVDLTENLLPESIKHLTLREYSGPLFVGSLPANLKTLIAPQFNHLLEPNVLPRGLKELWIRSYKKPFNYNVLPESLTLLYTGEYNVSQETNASLHNIKHLTVVENNQSCPFPPSLNTLYLIIHNPTINITKDQIPTSVTSLSLYYQSIGVVELPQNSIKTLILLNPRAPQLGNNLVIPPSVTNLQIRSPFKANFIPNTIRNLKMHYFSTLEAGFIPEGVVNVTISGLTMPGLQINVLPKSAKTVEFLNSKYFEFGSIPENISWLKSDSSIIKSSSFPKTLNTISICGIFYNNKK</sequence>
<dbReference type="OrthoDB" id="10290201at2759"/>
<protein>
    <recommendedName>
        <fullName evidence="4">FNIP repeat-containing protein</fullName>
    </recommendedName>
</protein>
<dbReference type="Pfam" id="PF05725">
    <property type="entry name" value="FNIP"/>
    <property type="match status" value="4"/>
</dbReference>
<dbReference type="EMBL" id="AJWJ01000039">
    <property type="protein sequence ID" value="KAF2077084.1"/>
    <property type="molecule type" value="Genomic_DNA"/>
</dbReference>
<dbReference type="PANTHER" id="PTHR32134:SF92">
    <property type="entry name" value="FNIP REPEAT-CONTAINING PROTEIN"/>
    <property type="match status" value="1"/>
</dbReference>
<accession>A0A8J4VAF7</accession>
<dbReference type="PANTHER" id="PTHR32134">
    <property type="entry name" value="FNIP REPEAT-CONTAINING PROTEIN"/>
    <property type="match status" value="1"/>
</dbReference>
<gene>
    <name evidence="2" type="ORF">CYY_001593</name>
</gene>
<reference evidence="2" key="1">
    <citation type="submission" date="2020-01" db="EMBL/GenBank/DDBJ databases">
        <title>Development of genomics and gene disruption for Polysphondylium violaceum indicates a role for the polyketide synthase stlB in stalk morphogenesis.</title>
        <authorList>
            <person name="Narita B."/>
            <person name="Kawabe Y."/>
            <person name="Kin K."/>
            <person name="Saito T."/>
            <person name="Gibbs R."/>
            <person name="Kuspa A."/>
            <person name="Muzny D."/>
            <person name="Queller D."/>
            <person name="Richards S."/>
            <person name="Strassman J."/>
            <person name="Sucgang R."/>
            <person name="Worley K."/>
            <person name="Schaap P."/>
        </authorList>
    </citation>
    <scope>NUCLEOTIDE SEQUENCE</scope>
    <source>
        <strain evidence="2">QSvi11</strain>
    </source>
</reference>
<keyword evidence="1" id="KW-0677">Repeat</keyword>
<evidence type="ECO:0000256" key="1">
    <source>
        <dbReference type="ARBA" id="ARBA00022737"/>
    </source>
</evidence>
<keyword evidence="3" id="KW-1185">Reference proteome</keyword>
<dbReference type="InterPro" id="IPR008615">
    <property type="entry name" value="FNIP"/>
</dbReference>
<comment type="caution">
    <text evidence="2">The sequence shown here is derived from an EMBL/GenBank/DDBJ whole genome shotgun (WGS) entry which is preliminary data.</text>
</comment>
<dbReference type="InterPro" id="IPR051251">
    <property type="entry name" value="STK_FNIP-Repeat"/>
</dbReference>
<evidence type="ECO:0008006" key="4">
    <source>
        <dbReference type="Google" id="ProtNLM"/>
    </source>
</evidence>
<evidence type="ECO:0000313" key="3">
    <source>
        <dbReference type="Proteomes" id="UP000695562"/>
    </source>
</evidence>
<proteinExistence type="predicted"/>
<evidence type="ECO:0000313" key="2">
    <source>
        <dbReference type="EMBL" id="KAF2077084.1"/>
    </source>
</evidence>